<sequence length="323" mass="32807">MRVVSVTAPGGPENLIVADAPTPEPKPGEVLIAVAAAGVNRADLLQRQGYYPPPPGTSEVIGLEVAGTIAALGDGVDGWALGDPCVALLAGGGYAEYVVVPSGQVIAPPDGVDLITAAGLIEVAATVVSNFDHVHLAAGETVLIHGGTGGIGSFAIQYARALGARVLTTAGSPAKLELCREFGADVAIDYHDDWAAAVAEATGGAGVDVILDVMGAKYLEANVAALALDGRLVVIGLQGGRKGTLDLNRLLTKRATVTATSLRFRPTAQKAAICAAVAQRVWPLIAAGAIRPAPETRFALDEVARAHTQLESGDNIGKVVLVV</sequence>
<evidence type="ECO:0000259" key="3">
    <source>
        <dbReference type="SMART" id="SM00829"/>
    </source>
</evidence>
<feature type="domain" description="Enoyl reductase (ER)" evidence="3">
    <location>
        <begin position="10"/>
        <end position="321"/>
    </location>
</feature>
<dbReference type="SMART" id="SM00829">
    <property type="entry name" value="PKS_ER"/>
    <property type="match status" value="1"/>
</dbReference>
<evidence type="ECO:0000256" key="2">
    <source>
        <dbReference type="ARBA" id="ARBA00023002"/>
    </source>
</evidence>
<dbReference type="Gene3D" id="3.40.50.720">
    <property type="entry name" value="NAD(P)-binding Rossmann-like Domain"/>
    <property type="match status" value="1"/>
</dbReference>
<organism evidence="4 5">
    <name type="scientific">Propionicimonas paludicola</name>
    <dbReference type="NCBI Taxonomy" id="185243"/>
    <lineage>
        <taxon>Bacteria</taxon>
        <taxon>Bacillati</taxon>
        <taxon>Actinomycetota</taxon>
        <taxon>Actinomycetes</taxon>
        <taxon>Propionibacteriales</taxon>
        <taxon>Nocardioidaceae</taxon>
        <taxon>Propionicimonas</taxon>
    </lineage>
</organism>
<dbReference type="InterPro" id="IPR013149">
    <property type="entry name" value="ADH-like_C"/>
</dbReference>
<dbReference type="Proteomes" id="UP000226079">
    <property type="component" value="Unassembled WGS sequence"/>
</dbReference>
<gene>
    <name evidence="4" type="ORF">ATK74_2988</name>
</gene>
<evidence type="ECO:0000313" key="5">
    <source>
        <dbReference type="Proteomes" id="UP000226079"/>
    </source>
</evidence>
<dbReference type="PANTHER" id="PTHR48106:SF8">
    <property type="entry name" value="OS02G0805600 PROTEIN"/>
    <property type="match status" value="1"/>
</dbReference>
<dbReference type="InterPro" id="IPR014189">
    <property type="entry name" value="Quinone_OxRdtase_PIG3"/>
</dbReference>
<dbReference type="InterPro" id="IPR036291">
    <property type="entry name" value="NAD(P)-bd_dom_sf"/>
</dbReference>
<dbReference type="NCBIfam" id="TIGR02824">
    <property type="entry name" value="quinone_pig3"/>
    <property type="match status" value="1"/>
</dbReference>
<keyword evidence="2" id="KW-0560">Oxidoreductase</keyword>
<dbReference type="CDD" id="cd05276">
    <property type="entry name" value="p53_inducible_oxidoreductase"/>
    <property type="match status" value="1"/>
</dbReference>
<dbReference type="Gene3D" id="3.90.180.10">
    <property type="entry name" value="Medium-chain alcohol dehydrogenases, catalytic domain"/>
    <property type="match status" value="1"/>
</dbReference>
<dbReference type="SUPFAM" id="SSF50129">
    <property type="entry name" value="GroES-like"/>
    <property type="match status" value="1"/>
</dbReference>
<dbReference type="RefSeq" id="WP_098461760.1">
    <property type="nucleotide sequence ID" value="NZ_PDJC01000001.1"/>
</dbReference>
<name>A0A2A9CXR9_9ACTN</name>
<accession>A0A2A9CXR9</accession>
<dbReference type="Pfam" id="PF00107">
    <property type="entry name" value="ADH_zinc_N"/>
    <property type="match status" value="1"/>
</dbReference>
<protein>
    <submittedName>
        <fullName evidence="4">Putative PIG3 family NAD(P)H quinone oxidoreductase</fullName>
    </submittedName>
</protein>
<evidence type="ECO:0000313" key="4">
    <source>
        <dbReference type="EMBL" id="PFG18400.1"/>
    </source>
</evidence>
<dbReference type="Pfam" id="PF08240">
    <property type="entry name" value="ADH_N"/>
    <property type="match status" value="1"/>
</dbReference>
<dbReference type="SUPFAM" id="SSF51735">
    <property type="entry name" value="NAD(P)-binding Rossmann-fold domains"/>
    <property type="match status" value="1"/>
</dbReference>
<proteinExistence type="predicted"/>
<dbReference type="AlphaFoldDB" id="A0A2A9CXR9"/>
<evidence type="ECO:0000256" key="1">
    <source>
        <dbReference type="ARBA" id="ARBA00022857"/>
    </source>
</evidence>
<keyword evidence="1" id="KW-0521">NADP</keyword>
<dbReference type="PANTHER" id="PTHR48106">
    <property type="entry name" value="QUINONE OXIDOREDUCTASE PIG3-RELATED"/>
    <property type="match status" value="1"/>
</dbReference>
<dbReference type="GO" id="GO:0070402">
    <property type="term" value="F:NADPH binding"/>
    <property type="evidence" value="ECO:0007669"/>
    <property type="project" value="TreeGrafter"/>
</dbReference>
<comment type="caution">
    <text evidence="4">The sequence shown here is derived from an EMBL/GenBank/DDBJ whole genome shotgun (WGS) entry which is preliminary data.</text>
</comment>
<dbReference type="InterPro" id="IPR013154">
    <property type="entry name" value="ADH-like_N"/>
</dbReference>
<reference evidence="4 5" key="1">
    <citation type="submission" date="2017-10" db="EMBL/GenBank/DDBJ databases">
        <title>Sequencing the genomes of 1000 actinobacteria strains.</title>
        <authorList>
            <person name="Klenk H.-P."/>
        </authorList>
    </citation>
    <scope>NUCLEOTIDE SEQUENCE [LARGE SCALE GENOMIC DNA]</scope>
    <source>
        <strain evidence="4 5">DSM 15597</strain>
    </source>
</reference>
<keyword evidence="5" id="KW-1185">Reference proteome</keyword>
<dbReference type="InterPro" id="IPR020843">
    <property type="entry name" value="ER"/>
</dbReference>
<dbReference type="GO" id="GO:0016651">
    <property type="term" value="F:oxidoreductase activity, acting on NAD(P)H"/>
    <property type="evidence" value="ECO:0007669"/>
    <property type="project" value="TreeGrafter"/>
</dbReference>
<dbReference type="OrthoDB" id="9780520at2"/>
<dbReference type="EMBL" id="PDJC01000001">
    <property type="protein sequence ID" value="PFG18400.1"/>
    <property type="molecule type" value="Genomic_DNA"/>
</dbReference>
<dbReference type="InterPro" id="IPR011032">
    <property type="entry name" value="GroES-like_sf"/>
</dbReference>